<dbReference type="AlphaFoldDB" id="A0A4R2IG26"/>
<organism evidence="2 3">
    <name type="scientific">Dokdonella fugitiva</name>
    <dbReference type="NCBI Taxonomy" id="328517"/>
    <lineage>
        <taxon>Bacteria</taxon>
        <taxon>Pseudomonadati</taxon>
        <taxon>Pseudomonadota</taxon>
        <taxon>Gammaproteobacteria</taxon>
        <taxon>Lysobacterales</taxon>
        <taxon>Rhodanobacteraceae</taxon>
        <taxon>Dokdonella</taxon>
    </lineage>
</organism>
<keyword evidence="1" id="KW-0812">Transmembrane</keyword>
<gene>
    <name evidence="2" type="ORF">EV148_10225</name>
</gene>
<feature type="transmembrane region" description="Helical" evidence="1">
    <location>
        <begin position="61"/>
        <end position="79"/>
    </location>
</feature>
<dbReference type="EMBL" id="SLWQ01000002">
    <property type="protein sequence ID" value="TCO41675.1"/>
    <property type="molecule type" value="Genomic_DNA"/>
</dbReference>
<evidence type="ECO:0000256" key="1">
    <source>
        <dbReference type="SAM" id="Phobius"/>
    </source>
</evidence>
<keyword evidence="1" id="KW-1133">Transmembrane helix</keyword>
<keyword evidence="1" id="KW-0472">Membrane</keyword>
<dbReference type="Proteomes" id="UP000294862">
    <property type="component" value="Unassembled WGS sequence"/>
</dbReference>
<reference evidence="2 3" key="1">
    <citation type="journal article" date="2015" name="Stand. Genomic Sci.">
        <title>Genomic Encyclopedia of Bacterial and Archaeal Type Strains, Phase III: the genomes of soil and plant-associated and newly described type strains.</title>
        <authorList>
            <person name="Whitman W.B."/>
            <person name="Woyke T."/>
            <person name="Klenk H.P."/>
            <person name="Zhou Y."/>
            <person name="Lilburn T.G."/>
            <person name="Beck B.J."/>
            <person name="De Vos P."/>
            <person name="Vandamme P."/>
            <person name="Eisen J.A."/>
            <person name="Garrity G."/>
            <person name="Hugenholtz P."/>
            <person name="Kyrpides N.C."/>
        </authorList>
    </citation>
    <scope>NUCLEOTIDE SEQUENCE [LARGE SCALE GENOMIC DNA]</scope>
    <source>
        <strain evidence="2 3">A3</strain>
    </source>
</reference>
<keyword evidence="3" id="KW-1185">Reference proteome</keyword>
<proteinExistence type="predicted"/>
<accession>A0A4R2IG26</accession>
<evidence type="ECO:0000313" key="2">
    <source>
        <dbReference type="EMBL" id="TCO41675.1"/>
    </source>
</evidence>
<name>A0A4R2IG26_9GAMM</name>
<comment type="caution">
    <text evidence="2">The sequence shown here is derived from an EMBL/GenBank/DDBJ whole genome shotgun (WGS) entry which is preliminary data.</text>
</comment>
<sequence length="84" mass="9650">MQDEQVVELLREIRDGQREQLAAYRELGGRLAAEAEQARLAQEEAIRTQAAAYALQRRTALIYRFVVSATVLFAAFFLWKFTQS</sequence>
<protein>
    <submittedName>
        <fullName evidence="2">Uncharacterized protein</fullName>
    </submittedName>
</protein>
<evidence type="ECO:0000313" key="3">
    <source>
        <dbReference type="Proteomes" id="UP000294862"/>
    </source>
</evidence>
<dbReference type="RefSeq" id="WP_131994095.1">
    <property type="nucleotide sequence ID" value="NZ_JACGXM010000013.1"/>
</dbReference>